<dbReference type="Pfam" id="PF12822">
    <property type="entry name" value="ECF_trnsprt"/>
    <property type="match status" value="1"/>
</dbReference>
<feature type="transmembrane region" description="Helical" evidence="1">
    <location>
        <begin position="12"/>
        <end position="29"/>
    </location>
</feature>
<feature type="transmembrane region" description="Helical" evidence="1">
    <location>
        <begin position="119"/>
        <end position="144"/>
    </location>
</feature>
<dbReference type="AlphaFoldDB" id="A0A3S0GCA2"/>
<dbReference type="RefSeq" id="WP_125944010.1">
    <property type="nucleotide sequence ID" value="NZ_PXZH01000008.1"/>
</dbReference>
<gene>
    <name evidence="2" type="ORF">C7P63_09975</name>
</gene>
<dbReference type="EMBL" id="PXZH01000008">
    <property type="protein sequence ID" value="RST88530.1"/>
    <property type="molecule type" value="Genomic_DNA"/>
</dbReference>
<dbReference type="Proteomes" id="UP000277864">
    <property type="component" value="Unassembled WGS sequence"/>
</dbReference>
<keyword evidence="1" id="KW-1133">Transmembrane helix</keyword>
<evidence type="ECO:0000256" key="1">
    <source>
        <dbReference type="SAM" id="Phobius"/>
    </source>
</evidence>
<comment type="caution">
    <text evidence="2">The sequence shown here is derived from an EMBL/GenBank/DDBJ whole genome shotgun (WGS) entry which is preliminary data.</text>
</comment>
<name>A0A3S0GCA2_9ENTE</name>
<feature type="transmembrane region" description="Helical" evidence="1">
    <location>
        <begin position="164"/>
        <end position="186"/>
    </location>
</feature>
<keyword evidence="3" id="KW-1185">Reference proteome</keyword>
<feature type="transmembrane region" description="Helical" evidence="1">
    <location>
        <begin position="94"/>
        <end position="112"/>
    </location>
</feature>
<protein>
    <submittedName>
        <fullName evidence="2">ECF transporter S component</fullName>
    </submittedName>
</protein>
<keyword evidence="1" id="KW-0472">Membrane</keyword>
<organism evidence="2 3">
    <name type="scientific">Vagococcus humatus</name>
    <dbReference type="NCBI Taxonomy" id="1889241"/>
    <lineage>
        <taxon>Bacteria</taxon>
        <taxon>Bacillati</taxon>
        <taxon>Bacillota</taxon>
        <taxon>Bacilli</taxon>
        <taxon>Lactobacillales</taxon>
        <taxon>Enterococcaceae</taxon>
        <taxon>Vagococcus</taxon>
    </lineage>
</organism>
<keyword evidence="1" id="KW-0812">Transmembrane</keyword>
<feature type="transmembrane region" description="Helical" evidence="1">
    <location>
        <begin position="35"/>
        <end position="54"/>
    </location>
</feature>
<sequence length="195" mass="20797">MAKTNAAHRVAIRGILIAIILLQAMIPFLGYIPLFGVISITTIHVTVIVAAIVLGPKDGMLMGFIWGMCTLIRANVAPTSIIDTLVFRNPLVSVLPRMIVGLVAGFIFRWIYQASKNLYLGSITSAAIATLTNTILVLGSMAILYTDVVAKQYGVDASQLLKPLGAVVLTNGVPEAIFACLVVPLITRALKSSLH</sequence>
<dbReference type="OrthoDB" id="9813540at2"/>
<dbReference type="Gene3D" id="1.10.1760.20">
    <property type="match status" value="1"/>
</dbReference>
<reference evidence="2 3" key="1">
    <citation type="submission" date="2018-03" db="EMBL/GenBank/DDBJ databases">
        <authorList>
            <person name="Gulvik C.A."/>
        </authorList>
    </citation>
    <scope>NUCLEOTIDE SEQUENCE [LARGE SCALE GENOMIC DNA]</scope>
    <source>
        <strain evidence="2 3">JCM 31581</strain>
    </source>
</reference>
<proteinExistence type="predicted"/>
<evidence type="ECO:0000313" key="2">
    <source>
        <dbReference type="EMBL" id="RST88530.1"/>
    </source>
</evidence>
<feature type="transmembrane region" description="Helical" evidence="1">
    <location>
        <begin position="61"/>
        <end position="82"/>
    </location>
</feature>
<evidence type="ECO:0000313" key="3">
    <source>
        <dbReference type="Proteomes" id="UP000277864"/>
    </source>
</evidence>
<accession>A0A3S0GCA2</accession>
<dbReference type="InterPro" id="IPR024529">
    <property type="entry name" value="ECF_trnsprt_substrate-spec"/>
</dbReference>
<dbReference type="GO" id="GO:0022857">
    <property type="term" value="F:transmembrane transporter activity"/>
    <property type="evidence" value="ECO:0007669"/>
    <property type="project" value="InterPro"/>
</dbReference>